<proteinExistence type="predicted"/>
<reference evidence="1 2" key="1">
    <citation type="submission" date="2017-08" db="EMBL/GenBank/DDBJ databases">
        <title>Complete Genome Sequence of Bacillus kochii Oregon-R-modENCODE STRAIN BDGP4, isolated from Drosophila melanogaster gut.</title>
        <authorList>
            <person name="Wan K.H."/>
            <person name="Yu C."/>
            <person name="Park S."/>
            <person name="Hammonds A.S."/>
            <person name="Booth B.W."/>
            <person name="Celniker S.E."/>
        </authorList>
    </citation>
    <scope>NUCLEOTIDE SEQUENCE [LARGE SCALE GENOMIC DNA]</scope>
    <source>
        <strain evidence="1 2">BDGP4</strain>
    </source>
</reference>
<protein>
    <recommendedName>
        <fullName evidence="3">YcxB-like protein domain-containing protein</fullName>
    </recommendedName>
</protein>
<dbReference type="RefSeq" id="WP_095370100.1">
    <property type="nucleotide sequence ID" value="NZ_CP022983.1"/>
</dbReference>
<evidence type="ECO:0008006" key="3">
    <source>
        <dbReference type="Google" id="ProtNLM"/>
    </source>
</evidence>
<accession>A0A248TE89</accession>
<name>A0A248TE89_9BACI</name>
<dbReference type="EMBL" id="CP022983">
    <property type="protein sequence ID" value="ASV66525.1"/>
    <property type="molecule type" value="Genomic_DNA"/>
</dbReference>
<dbReference type="AlphaFoldDB" id="A0A248TE89"/>
<sequence>MELIASLTYIKVVRKIDWNVQKYEEIESEIKLFDEKIIWSEDEIDIQAVFDISFRESKKKLGTLYLHTNRGVYPFYMKDVPKHFIEQYRNLIKK</sequence>
<dbReference type="Proteomes" id="UP000215137">
    <property type="component" value="Chromosome"/>
</dbReference>
<keyword evidence="2" id="KW-1185">Reference proteome</keyword>
<gene>
    <name evidence="1" type="ORF">CKF48_03820</name>
</gene>
<organism evidence="1 2">
    <name type="scientific">Cytobacillus kochii</name>
    <dbReference type="NCBI Taxonomy" id="859143"/>
    <lineage>
        <taxon>Bacteria</taxon>
        <taxon>Bacillati</taxon>
        <taxon>Bacillota</taxon>
        <taxon>Bacilli</taxon>
        <taxon>Bacillales</taxon>
        <taxon>Bacillaceae</taxon>
        <taxon>Cytobacillus</taxon>
    </lineage>
</organism>
<dbReference type="KEGG" id="bko:CKF48_03820"/>
<evidence type="ECO:0000313" key="1">
    <source>
        <dbReference type="EMBL" id="ASV66525.1"/>
    </source>
</evidence>
<evidence type="ECO:0000313" key="2">
    <source>
        <dbReference type="Proteomes" id="UP000215137"/>
    </source>
</evidence>
<dbReference type="OrthoDB" id="2691759at2"/>